<dbReference type="AlphaFoldDB" id="D9Q1N1"/>
<dbReference type="RefSeq" id="WP_013266731.1">
    <property type="nucleotide sequence ID" value="NC_014374.1"/>
</dbReference>
<evidence type="ECO:0000313" key="5">
    <source>
        <dbReference type="EMBL" id="ADL19219.1"/>
    </source>
</evidence>
<evidence type="ECO:0000256" key="4">
    <source>
        <dbReference type="PIRNR" id="PIRNR009265"/>
    </source>
</evidence>
<keyword evidence="6" id="KW-1185">Reference proteome</keyword>
<dbReference type="PANTHER" id="PTHR42202">
    <property type="entry name" value="GTP CYCLOHYDROLASE III"/>
    <property type="match status" value="1"/>
</dbReference>
<keyword evidence="3" id="KW-0547">Nucleotide-binding</keyword>
<dbReference type="InParanoid" id="D9Q1N1"/>
<dbReference type="STRING" id="666510.ASAC_0813"/>
<comment type="catalytic activity">
    <reaction evidence="3 4">
        <text>GTP + 3 H2O = 2-amino-5-formylamino-6-(5-phospho-D-ribosylamino)pyrimidin-4(3H)-one + 2 phosphate + 2 H(+)</text>
        <dbReference type="Rhea" id="RHEA:22468"/>
        <dbReference type="ChEBI" id="CHEBI:15377"/>
        <dbReference type="ChEBI" id="CHEBI:15378"/>
        <dbReference type="ChEBI" id="CHEBI:37565"/>
        <dbReference type="ChEBI" id="CHEBI:43474"/>
        <dbReference type="ChEBI" id="CHEBI:57258"/>
        <dbReference type="EC" id="3.5.4.29"/>
    </reaction>
</comment>
<dbReference type="OrthoDB" id="25211at2157"/>
<dbReference type="EC" id="3.5.4.29" evidence="3 4"/>
<accession>D9Q1N1</accession>
<dbReference type="InterPro" id="IPR029787">
    <property type="entry name" value="Nucleotide_cyclase"/>
</dbReference>
<evidence type="ECO:0000256" key="1">
    <source>
        <dbReference type="ARBA" id="ARBA00022801"/>
    </source>
</evidence>
<gene>
    <name evidence="3" type="primary">gch3</name>
    <name evidence="5" type="ordered locus">ASAC_0813</name>
</gene>
<dbReference type="PIRSF" id="PIRSF009265">
    <property type="entry name" value="GTP_cyclohydro_3"/>
    <property type="match status" value="1"/>
</dbReference>
<dbReference type="eggNOG" id="arCOG04202">
    <property type="taxonomic scope" value="Archaea"/>
</dbReference>
<dbReference type="GO" id="GO:0005525">
    <property type="term" value="F:GTP binding"/>
    <property type="evidence" value="ECO:0007669"/>
    <property type="project" value="UniProtKB-KW"/>
</dbReference>
<protein>
    <recommendedName>
        <fullName evidence="3 4">GTP cyclohydrolase III</fullName>
        <ecNumber evidence="3 4">3.5.4.29</ecNumber>
    </recommendedName>
</protein>
<sequence>MSECVKVTLVELARYREWTELLGSDREWRIQEEQSRIYSRAQEAASSRGGLAIPLRYDYLLLLTSGLSDGDIRAIVDSIREESPVEVRYSTAASRSPAAAVSMAFALLRGNAGGQREGCSQEVSVLGHVDLDDVTGLTERTDPLEAFHRVQELLHYVSREARLYGGIAQYLGGDNILVVMPVDNYEALARRLSETDRVKVGVGVSVTPRRAAELATKSLDWIRSHRGAAYVKVMDDLRAPVTASSGEGKAANT</sequence>
<keyword evidence="2 3" id="KW-0342">GTP-binding</keyword>
<dbReference type="Gene3D" id="3.30.70.270">
    <property type="match status" value="1"/>
</dbReference>
<dbReference type="FunCoup" id="D9Q1N1">
    <property type="interactions" value="8"/>
</dbReference>
<organism evidence="5 6">
    <name type="scientific">Acidilobus saccharovorans (strain DSM 16705 / JCM 18335 / VKM B-2471 / 345-15)</name>
    <dbReference type="NCBI Taxonomy" id="666510"/>
    <lineage>
        <taxon>Archaea</taxon>
        <taxon>Thermoproteota</taxon>
        <taxon>Thermoprotei</taxon>
        <taxon>Acidilobales</taxon>
        <taxon>Acidilobaceae</taxon>
        <taxon>Acidilobus</taxon>
    </lineage>
</organism>
<name>D9Q1N1_ACIS3</name>
<dbReference type="InterPro" id="IPR007839">
    <property type="entry name" value="GTP_CycHdrlase_3"/>
</dbReference>
<dbReference type="GeneID" id="9499048"/>
<dbReference type="Proteomes" id="UP000000346">
    <property type="component" value="Chromosome"/>
</dbReference>
<evidence type="ECO:0000256" key="3">
    <source>
        <dbReference type="HAMAP-Rule" id="MF_00608"/>
    </source>
</evidence>
<keyword evidence="1 3" id="KW-0378">Hydrolase</keyword>
<reference evidence="5 6" key="1">
    <citation type="journal article" date="2010" name="Appl. Environ. Microbiol.">
        <title>The genome sequence of the crenarchaeon Acidilobus saccharovorans supports a new order, Acidilobales, and suggests an important ecological role in terrestrial acidic hot springs.</title>
        <authorList>
            <person name="Mardanov A.V."/>
            <person name="Svetlitchnyi V.A."/>
            <person name="Beletsky A.V."/>
            <person name="Prokofeva M.I."/>
            <person name="Bonch-Osmolovskaya E.A."/>
            <person name="Ravin N.V."/>
            <person name="Skryabin K.G."/>
        </authorList>
    </citation>
    <scope>NUCLEOTIDE SEQUENCE [LARGE SCALE GENOMIC DNA]</scope>
    <source>
        <strain evidence="6">DSM 16705 / JCM 18335 / VKM B-2471 / 345-15</strain>
    </source>
</reference>
<dbReference type="HAMAP" id="MF_00608">
    <property type="entry name" value="GTP_cyclohydro_3"/>
    <property type="match status" value="1"/>
</dbReference>
<dbReference type="GO" id="GO:0043740">
    <property type="term" value="F:GTP cyclohydrolase IIa activity"/>
    <property type="evidence" value="ECO:0007669"/>
    <property type="project" value="UniProtKB-UniRule"/>
</dbReference>
<dbReference type="Pfam" id="PF05165">
    <property type="entry name" value="GCH_III"/>
    <property type="match status" value="1"/>
</dbReference>
<evidence type="ECO:0000256" key="2">
    <source>
        <dbReference type="ARBA" id="ARBA00023134"/>
    </source>
</evidence>
<dbReference type="EMBL" id="CP001742">
    <property type="protein sequence ID" value="ADL19219.1"/>
    <property type="molecule type" value="Genomic_DNA"/>
</dbReference>
<comment type="function">
    <text evidence="3 4">Catalyzes the formation of 2-amino-5-formylamino-6-ribofuranosylamino-4(3H)-pyrimidinone ribonucleotide monophosphate and inorganic phosphate from GTP. Also has an independent pyrophosphate phosphohydrolase activity.</text>
</comment>
<dbReference type="Gene3D" id="3.30.70.1230">
    <property type="entry name" value="Nucleotide cyclase"/>
    <property type="match status" value="1"/>
</dbReference>
<proteinExistence type="inferred from homology"/>
<dbReference type="InterPro" id="IPR043128">
    <property type="entry name" value="Rev_trsase/Diguanyl_cyclase"/>
</dbReference>
<dbReference type="PANTHER" id="PTHR42202:SF1">
    <property type="entry name" value="GTP CYCLOHYDROLASE III"/>
    <property type="match status" value="1"/>
</dbReference>
<dbReference type="KEGG" id="asc:ASAC_0813"/>
<evidence type="ECO:0000313" key="6">
    <source>
        <dbReference type="Proteomes" id="UP000000346"/>
    </source>
</evidence>
<comment type="similarity">
    <text evidence="3 4">Belongs to the archaeal-type GTP cyclohydrolase family.</text>
</comment>
<dbReference type="HOGENOM" id="CLU_080076_0_0_2"/>